<dbReference type="Pfam" id="PF04101">
    <property type="entry name" value="Glyco_tran_28_C"/>
    <property type="match status" value="1"/>
</dbReference>
<dbReference type="PANTHER" id="PTHR21015:SF22">
    <property type="entry name" value="GLYCOSYLTRANSFERASE"/>
    <property type="match status" value="1"/>
</dbReference>
<evidence type="ECO:0000256" key="6">
    <source>
        <dbReference type="ARBA" id="ARBA00022984"/>
    </source>
</evidence>
<evidence type="ECO:0000313" key="14">
    <source>
        <dbReference type="EMBL" id="MBC8432861.1"/>
    </source>
</evidence>
<feature type="binding site" evidence="10">
    <location>
        <position position="140"/>
    </location>
    <ligand>
        <name>UDP-N-acetyl-alpha-D-glucosamine</name>
        <dbReference type="ChEBI" id="CHEBI:57705"/>
    </ligand>
</feature>
<keyword evidence="8 10" id="KW-0131">Cell cycle</keyword>
<evidence type="ECO:0000256" key="2">
    <source>
        <dbReference type="ARBA" id="ARBA00022618"/>
    </source>
</evidence>
<accession>A0A8J6TMS5</accession>
<dbReference type="Proteomes" id="UP000605201">
    <property type="component" value="Unassembled WGS sequence"/>
</dbReference>
<comment type="pathway">
    <text evidence="10">Cell wall biogenesis; peptidoglycan biosynthesis.</text>
</comment>
<dbReference type="GO" id="GO:0009252">
    <property type="term" value="P:peptidoglycan biosynthetic process"/>
    <property type="evidence" value="ECO:0007669"/>
    <property type="project" value="UniProtKB-UniRule"/>
</dbReference>
<dbReference type="Pfam" id="PF03033">
    <property type="entry name" value="Glyco_transf_28"/>
    <property type="match status" value="1"/>
</dbReference>
<feature type="binding site" evidence="10">
    <location>
        <position position="312"/>
    </location>
    <ligand>
        <name>UDP-N-acetyl-alpha-D-glucosamine</name>
        <dbReference type="ChEBI" id="CHEBI:57705"/>
    </ligand>
</feature>
<feature type="domain" description="Glycosyl transferase family 28 C-terminal" evidence="13">
    <location>
        <begin position="206"/>
        <end position="369"/>
    </location>
</feature>
<evidence type="ECO:0000256" key="11">
    <source>
        <dbReference type="SAM" id="Phobius"/>
    </source>
</evidence>
<keyword evidence="9 10" id="KW-0961">Cell wall biogenesis/degradation</keyword>
<dbReference type="NCBIfam" id="TIGR01133">
    <property type="entry name" value="murG"/>
    <property type="match status" value="1"/>
</dbReference>
<evidence type="ECO:0000256" key="10">
    <source>
        <dbReference type="HAMAP-Rule" id="MF_00033"/>
    </source>
</evidence>
<dbReference type="EC" id="2.4.1.227" evidence="10"/>
<keyword evidence="11" id="KW-1133">Transmembrane helix</keyword>
<evidence type="ECO:0000313" key="15">
    <source>
        <dbReference type="Proteomes" id="UP000605201"/>
    </source>
</evidence>
<protein>
    <recommendedName>
        <fullName evidence="10">UDP-N-acetylglucosamine--N-acetylmuramyl-(pentapeptide) pyrophosphoryl-undecaprenol N-acetylglucosamine transferase</fullName>
        <ecNumber evidence="10">2.4.1.227</ecNumber>
    </recommendedName>
    <alternativeName>
        <fullName evidence="10">Undecaprenyl-PP-MurNAc-pentapeptide-UDPGlcNAc GlcNAc transferase</fullName>
    </alternativeName>
</protein>
<evidence type="ECO:0000259" key="13">
    <source>
        <dbReference type="Pfam" id="PF04101"/>
    </source>
</evidence>
<comment type="function">
    <text evidence="10">Cell wall formation. Catalyzes the transfer of a GlcNAc subunit on undecaprenyl-pyrophosphoryl-MurNAc-pentapeptide (lipid intermediate I) to form undecaprenyl-pyrophosphoryl-MurNAc-(pentapeptide)GlcNAc (lipid intermediate II).</text>
</comment>
<dbReference type="GO" id="GO:0005975">
    <property type="term" value="P:carbohydrate metabolic process"/>
    <property type="evidence" value="ECO:0007669"/>
    <property type="project" value="InterPro"/>
</dbReference>
<gene>
    <name evidence="10 14" type="primary">murG</name>
    <name evidence="14" type="ORF">H8D96_13200</name>
</gene>
<comment type="caution">
    <text evidence="10">Lacks conserved residue(s) required for the propagation of feature annotation.</text>
</comment>
<feature type="binding site" evidence="10">
    <location>
        <position position="181"/>
    </location>
    <ligand>
        <name>UDP-N-acetyl-alpha-D-glucosamine</name>
        <dbReference type="ChEBI" id="CHEBI:57705"/>
    </ligand>
</feature>
<evidence type="ECO:0000256" key="4">
    <source>
        <dbReference type="ARBA" id="ARBA00022679"/>
    </source>
</evidence>
<keyword evidence="2 10" id="KW-0132">Cell division</keyword>
<proteinExistence type="inferred from homology"/>
<evidence type="ECO:0000259" key="12">
    <source>
        <dbReference type="Pfam" id="PF03033"/>
    </source>
</evidence>
<comment type="catalytic activity">
    <reaction evidence="10">
        <text>di-trans,octa-cis-undecaprenyl diphospho-N-acetyl-alpha-D-muramoyl-L-alanyl-D-glutamyl-meso-2,6-diaminopimeloyl-D-alanyl-D-alanine + UDP-N-acetyl-alpha-D-glucosamine = di-trans,octa-cis-undecaprenyl diphospho-[N-acetyl-alpha-D-glucosaminyl-(1-&gt;4)]-N-acetyl-alpha-D-muramoyl-L-alanyl-D-glutamyl-meso-2,6-diaminopimeloyl-D-alanyl-D-alanine + UDP + H(+)</text>
        <dbReference type="Rhea" id="RHEA:31227"/>
        <dbReference type="ChEBI" id="CHEBI:15378"/>
        <dbReference type="ChEBI" id="CHEBI:57705"/>
        <dbReference type="ChEBI" id="CHEBI:58223"/>
        <dbReference type="ChEBI" id="CHEBI:61387"/>
        <dbReference type="ChEBI" id="CHEBI:61388"/>
        <dbReference type="EC" id="2.4.1.227"/>
    </reaction>
</comment>
<keyword evidence="7 10" id="KW-0472">Membrane</keyword>
<keyword evidence="1 10" id="KW-1003">Cell membrane</keyword>
<dbReference type="InterPro" id="IPR004276">
    <property type="entry name" value="GlycoTrans_28_N"/>
</dbReference>
<dbReference type="HAMAP" id="MF_00033">
    <property type="entry name" value="MurG"/>
    <property type="match status" value="1"/>
</dbReference>
<feature type="binding site" evidence="10">
    <location>
        <position position="213"/>
    </location>
    <ligand>
        <name>UDP-N-acetyl-alpha-D-glucosamine</name>
        <dbReference type="ChEBI" id="CHEBI:57705"/>
    </ligand>
</feature>
<feature type="binding site" evidence="10">
    <location>
        <begin position="26"/>
        <end position="28"/>
    </location>
    <ligand>
        <name>UDP-N-acetyl-alpha-D-glucosamine</name>
        <dbReference type="ChEBI" id="CHEBI:57705"/>
    </ligand>
</feature>
<dbReference type="InterPro" id="IPR007235">
    <property type="entry name" value="Glyco_trans_28_C"/>
</dbReference>
<comment type="similarity">
    <text evidence="10">Belongs to the glycosyltransferase 28 family. MurG subfamily.</text>
</comment>
<evidence type="ECO:0000256" key="7">
    <source>
        <dbReference type="ARBA" id="ARBA00023136"/>
    </source>
</evidence>
<dbReference type="PANTHER" id="PTHR21015">
    <property type="entry name" value="UDP-N-ACETYLGLUCOSAMINE--N-ACETYLMURAMYL-(PENTAPEPTIDE) PYROPHOSPHORYL-UNDECAPRENOL N-ACETYLGLUCOSAMINE TRANSFERASE 1"/>
    <property type="match status" value="1"/>
</dbReference>
<comment type="subcellular location">
    <subcellularLocation>
        <location evidence="10">Cell membrane</location>
        <topology evidence="10">Peripheral membrane protein</topology>
        <orientation evidence="10">Cytoplasmic side</orientation>
    </subcellularLocation>
</comment>
<dbReference type="InterPro" id="IPR006009">
    <property type="entry name" value="GlcNAc_MurG"/>
</dbReference>
<keyword evidence="4 10" id="KW-0808">Transferase</keyword>
<feature type="transmembrane region" description="Helical" evidence="11">
    <location>
        <begin position="111"/>
        <end position="136"/>
    </location>
</feature>
<dbReference type="GO" id="GO:0050511">
    <property type="term" value="F:undecaprenyldiphospho-muramoylpentapeptide beta-N-acetylglucosaminyltransferase activity"/>
    <property type="evidence" value="ECO:0007669"/>
    <property type="project" value="UniProtKB-UniRule"/>
</dbReference>
<dbReference type="GO" id="GO:0071555">
    <property type="term" value="P:cell wall organization"/>
    <property type="evidence" value="ECO:0007669"/>
    <property type="project" value="UniProtKB-KW"/>
</dbReference>
<evidence type="ECO:0000256" key="5">
    <source>
        <dbReference type="ARBA" id="ARBA00022960"/>
    </source>
</evidence>
<sequence>MVPFVEQKELHKTPQALRIIIAGGGTGGHLFPGIAIAQEFTARNPNSNVLFVGAGRPFETSILSELGFKHAKITAAGIKARGTAQQALSIAKIPKGIFESLMILKRFKPDLVIGVGGYAAGPLVTGAWLLGIPIALHEQNILMGITNRILSRFADRIFISFENKPLELNGRKVHVTGNPVRKEILQRNGNQKASTVAGFGKQRPFTVLIIGGSQGARGINLAVMEAVEHIREKDAFVFIHQTGVDDESMVKAAYQRCDIAGKVQAFFVDMARQYQQADLVICRAGATTVAEITAIGKGVVFIPFPFAADDHQVLNARTLTNAAAAEMILEKDLSGRVLADKIEHFASNPEALSQMASRAKAFGRPDAAAMIVDNCYGMMNS</sequence>
<name>A0A8J6TMS5_9BACT</name>
<evidence type="ECO:0000256" key="1">
    <source>
        <dbReference type="ARBA" id="ARBA00022475"/>
    </source>
</evidence>
<dbReference type="GO" id="GO:0005886">
    <property type="term" value="C:plasma membrane"/>
    <property type="evidence" value="ECO:0007669"/>
    <property type="project" value="UniProtKB-SubCell"/>
</dbReference>
<evidence type="ECO:0000256" key="8">
    <source>
        <dbReference type="ARBA" id="ARBA00023306"/>
    </source>
</evidence>
<reference evidence="14 15" key="1">
    <citation type="submission" date="2020-08" db="EMBL/GenBank/DDBJ databases">
        <title>Bridging the membrane lipid divide: bacteria of the FCB group superphylum have the potential to synthesize archaeal ether lipids.</title>
        <authorList>
            <person name="Villanueva L."/>
            <person name="Von Meijenfeldt F.A.B."/>
            <person name="Westbye A.B."/>
            <person name="Yadav S."/>
            <person name="Hopmans E.C."/>
            <person name="Dutilh B.E."/>
            <person name="Sinninghe Damste J.S."/>
        </authorList>
    </citation>
    <scope>NUCLEOTIDE SEQUENCE [LARGE SCALE GENOMIC DNA]</scope>
    <source>
        <strain evidence="14">NIOZ-UU17</strain>
    </source>
</reference>
<feature type="domain" description="Glycosyltransferase family 28 N-terminal" evidence="12">
    <location>
        <begin position="19"/>
        <end position="159"/>
    </location>
</feature>
<dbReference type="CDD" id="cd03785">
    <property type="entry name" value="GT28_MurG"/>
    <property type="match status" value="1"/>
</dbReference>
<dbReference type="GO" id="GO:0008360">
    <property type="term" value="P:regulation of cell shape"/>
    <property type="evidence" value="ECO:0007669"/>
    <property type="project" value="UniProtKB-KW"/>
</dbReference>
<dbReference type="EMBL" id="JACNIG010000250">
    <property type="protein sequence ID" value="MBC8432861.1"/>
    <property type="molecule type" value="Genomic_DNA"/>
</dbReference>
<evidence type="ECO:0000256" key="9">
    <source>
        <dbReference type="ARBA" id="ARBA00023316"/>
    </source>
</evidence>
<dbReference type="AlphaFoldDB" id="A0A8J6TMS5"/>
<keyword evidence="6 10" id="KW-0573">Peptidoglycan synthesis</keyword>
<comment type="caution">
    <text evidence="14">The sequence shown here is derived from an EMBL/GenBank/DDBJ whole genome shotgun (WGS) entry which is preliminary data.</text>
</comment>
<keyword evidence="5 10" id="KW-0133">Cell shape</keyword>
<organism evidence="14 15">
    <name type="scientific">Candidatus Desulfatibia vada</name>
    <dbReference type="NCBI Taxonomy" id="2841696"/>
    <lineage>
        <taxon>Bacteria</taxon>
        <taxon>Pseudomonadati</taxon>
        <taxon>Thermodesulfobacteriota</taxon>
        <taxon>Desulfobacteria</taxon>
        <taxon>Desulfobacterales</taxon>
        <taxon>Desulfobacterales incertae sedis</taxon>
        <taxon>Candidatus Desulfatibia</taxon>
    </lineage>
</organism>
<keyword evidence="3 10" id="KW-0328">Glycosyltransferase</keyword>
<dbReference type="SUPFAM" id="SSF53756">
    <property type="entry name" value="UDP-Glycosyltransferase/glycogen phosphorylase"/>
    <property type="match status" value="1"/>
</dbReference>
<keyword evidence="11" id="KW-0812">Transmembrane</keyword>
<dbReference type="GO" id="GO:0051301">
    <property type="term" value="P:cell division"/>
    <property type="evidence" value="ECO:0007669"/>
    <property type="project" value="UniProtKB-KW"/>
</dbReference>
<dbReference type="UniPathway" id="UPA00219"/>
<dbReference type="Gene3D" id="3.40.50.2000">
    <property type="entry name" value="Glycogen Phosphorylase B"/>
    <property type="match status" value="2"/>
</dbReference>
<evidence type="ECO:0000256" key="3">
    <source>
        <dbReference type="ARBA" id="ARBA00022676"/>
    </source>
</evidence>